<comment type="caution">
    <text evidence="1">The sequence shown here is derived from an EMBL/GenBank/DDBJ whole genome shotgun (WGS) entry which is preliminary data.</text>
</comment>
<dbReference type="SUPFAM" id="SSF46689">
    <property type="entry name" value="Homeodomain-like"/>
    <property type="match status" value="1"/>
</dbReference>
<reference evidence="1 2" key="1">
    <citation type="submission" date="2021-03" db="EMBL/GenBank/DDBJ databases">
        <title>Actinomadura violae sp. nov., isolated from lichen in Thailand.</title>
        <authorList>
            <person name="Kanchanasin P."/>
            <person name="Saeng-In P."/>
            <person name="Phongsopitanun W."/>
            <person name="Yuki M."/>
            <person name="Kudo T."/>
            <person name="Ohkuma M."/>
            <person name="Tanasupawat S."/>
        </authorList>
    </citation>
    <scope>NUCLEOTIDE SEQUENCE [LARGE SCALE GENOMIC DNA]</scope>
    <source>
        <strain evidence="1 2">LCR2-06</strain>
    </source>
</reference>
<organism evidence="1 2">
    <name type="scientific">Actinomadura violacea</name>
    <dbReference type="NCBI Taxonomy" id="2819934"/>
    <lineage>
        <taxon>Bacteria</taxon>
        <taxon>Bacillati</taxon>
        <taxon>Actinomycetota</taxon>
        <taxon>Actinomycetes</taxon>
        <taxon>Streptosporangiales</taxon>
        <taxon>Thermomonosporaceae</taxon>
        <taxon>Actinomadura</taxon>
    </lineage>
</organism>
<evidence type="ECO:0000313" key="2">
    <source>
        <dbReference type="Proteomes" id="UP000680206"/>
    </source>
</evidence>
<keyword evidence="2" id="KW-1185">Reference proteome</keyword>
<protein>
    <submittedName>
        <fullName evidence="1">Helix-turn-helix transcriptional regulator</fullName>
    </submittedName>
</protein>
<sequence length="204" mass="22143">MTTQTLILLTAERLFAVQGIDGTSLRQISVAAEQRNTAAAKYHFGDRESLIKAIFRHRLDVIDARRRELLKSVGAASGTRAVVEALVRPLAEQAARPGSHYVRFLNRLFEHVGRQVGALPEAGGLEEAVAAGWLLTERMAHLPEAQAMLRIRWTGELILSGIADLEQRCQDGQDGEGDDPEELTVAVIDAVTGLLTAPSSFPAP</sequence>
<evidence type="ECO:0000313" key="1">
    <source>
        <dbReference type="EMBL" id="MBO2465420.1"/>
    </source>
</evidence>
<dbReference type="EMBL" id="JAGEPF010000046">
    <property type="protein sequence ID" value="MBO2465420.1"/>
    <property type="molecule type" value="Genomic_DNA"/>
</dbReference>
<name>A0ABS3S8T8_9ACTN</name>
<dbReference type="Gene3D" id="1.10.357.10">
    <property type="entry name" value="Tetracycline Repressor, domain 2"/>
    <property type="match status" value="1"/>
</dbReference>
<dbReference type="Proteomes" id="UP000680206">
    <property type="component" value="Unassembled WGS sequence"/>
</dbReference>
<dbReference type="InterPro" id="IPR009057">
    <property type="entry name" value="Homeodomain-like_sf"/>
</dbReference>
<proteinExistence type="predicted"/>
<gene>
    <name evidence="1" type="ORF">J4709_48455</name>
</gene>
<dbReference type="RefSeq" id="WP_208252270.1">
    <property type="nucleotide sequence ID" value="NZ_JAGEPF010000046.1"/>
</dbReference>
<accession>A0ABS3S8T8</accession>